<evidence type="ECO:0000313" key="3">
    <source>
        <dbReference type="Proteomes" id="UP000184096"/>
    </source>
</evidence>
<dbReference type="RefSeq" id="WP_072820786.1">
    <property type="nucleotide sequence ID" value="NZ_LT670849.1"/>
</dbReference>
<keyword evidence="1" id="KW-0472">Membrane</keyword>
<keyword evidence="3" id="KW-1185">Reference proteome</keyword>
<evidence type="ECO:0000256" key="1">
    <source>
        <dbReference type="SAM" id="Phobius"/>
    </source>
</evidence>
<feature type="transmembrane region" description="Helical" evidence="1">
    <location>
        <begin position="66"/>
        <end position="84"/>
    </location>
</feature>
<sequence length="181" mass="19912">MLSKILIFIAFIAISLLVAGLFGAVHDQISYTVSPEYFTRFKFIQFHLVNSDLPERVRAGIVGFKASWWMGIPVGVLCGAAGFVQRTPLIMLRALTFSLAIAVAVVLLAALAGLVYGWFQTRSVDLGAYAGWYVPRGLNDVRAFLCAGYMHNAAYLGGVFAIPVIWAFHMRFRAAHRAARP</sequence>
<gene>
    <name evidence="2" type="ORF">SAMN05444170_4258</name>
</gene>
<dbReference type="EMBL" id="LT670849">
    <property type="protein sequence ID" value="SHN80277.1"/>
    <property type="molecule type" value="Genomic_DNA"/>
</dbReference>
<protein>
    <submittedName>
        <fullName evidence="2">Uncharacterized protein</fullName>
    </submittedName>
</protein>
<evidence type="ECO:0000313" key="2">
    <source>
        <dbReference type="EMBL" id="SHN80277.1"/>
    </source>
</evidence>
<dbReference type="Proteomes" id="UP000184096">
    <property type="component" value="Chromosome I"/>
</dbReference>
<feature type="transmembrane region" description="Helical" evidence="1">
    <location>
        <begin position="153"/>
        <end position="172"/>
    </location>
</feature>
<reference evidence="3" key="1">
    <citation type="submission" date="2016-11" db="EMBL/GenBank/DDBJ databases">
        <authorList>
            <person name="Varghese N."/>
            <person name="Submissions S."/>
        </authorList>
    </citation>
    <scope>NUCLEOTIDE SEQUENCE [LARGE SCALE GENOMIC DNA]</scope>
    <source>
        <strain evidence="3">GAS401</strain>
    </source>
</reference>
<keyword evidence="1" id="KW-0812">Transmembrane</keyword>
<feature type="transmembrane region" description="Helical" evidence="1">
    <location>
        <begin position="96"/>
        <end position="119"/>
    </location>
</feature>
<keyword evidence="1" id="KW-1133">Transmembrane helix</keyword>
<name>A0A1M7UBL7_9BRAD</name>
<organism evidence="2 3">
    <name type="scientific">Bradyrhizobium erythrophlei</name>
    <dbReference type="NCBI Taxonomy" id="1437360"/>
    <lineage>
        <taxon>Bacteria</taxon>
        <taxon>Pseudomonadati</taxon>
        <taxon>Pseudomonadota</taxon>
        <taxon>Alphaproteobacteria</taxon>
        <taxon>Hyphomicrobiales</taxon>
        <taxon>Nitrobacteraceae</taxon>
        <taxon>Bradyrhizobium</taxon>
    </lineage>
</organism>
<accession>A0A1M7UBL7</accession>
<dbReference type="AlphaFoldDB" id="A0A1M7UBL7"/>
<proteinExistence type="predicted"/>
<dbReference type="OrthoDB" id="678065at2"/>